<evidence type="ECO:0008006" key="3">
    <source>
        <dbReference type="Google" id="ProtNLM"/>
    </source>
</evidence>
<organism evidence="1 2">
    <name type="scientific">Photorhabdus tasmaniensis</name>
    <dbReference type="NCBI Taxonomy" id="1004159"/>
    <lineage>
        <taxon>Bacteria</taxon>
        <taxon>Pseudomonadati</taxon>
        <taxon>Pseudomonadota</taxon>
        <taxon>Gammaproteobacteria</taxon>
        <taxon>Enterobacterales</taxon>
        <taxon>Morganellaceae</taxon>
        <taxon>Photorhabdus</taxon>
    </lineage>
</organism>
<gene>
    <name evidence="1" type="ORF">C5471_19145</name>
</gene>
<reference evidence="1 2" key="1">
    <citation type="submission" date="2018-02" db="EMBL/GenBank/DDBJ databases">
        <authorList>
            <person name="Machado R.A."/>
        </authorList>
    </citation>
    <scope>NUCLEOTIDE SEQUENCE [LARGE SCALE GENOMIC DNA]</scope>
    <source>
        <strain evidence="1 2">T327</strain>
    </source>
</reference>
<sequence length="73" mass="8339">MTIKYDNTIKTDLLDLIIEARDIGRACYILASLISKGDDLYPLINQFLRLVHFRTEKVYAKTIVSGKSKSFIS</sequence>
<name>A0ABX0GMX5_9GAMM</name>
<evidence type="ECO:0000313" key="2">
    <source>
        <dbReference type="Proteomes" id="UP000697802"/>
    </source>
</evidence>
<protein>
    <recommendedName>
        <fullName evidence="3">Transposase</fullName>
    </recommendedName>
</protein>
<proteinExistence type="predicted"/>
<dbReference type="Proteomes" id="UP000697802">
    <property type="component" value="Unassembled WGS sequence"/>
</dbReference>
<dbReference type="EMBL" id="PUJU01000052">
    <property type="protein sequence ID" value="NHB89700.1"/>
    <property type="molecule type" value="Genomic_DNA"/>
</dbReference>
<keyword evidence="2" id="KW-1185">Reference proteome</keyword>
<accession>A0ABX0GMX5</accession>
<evidence type="ECO:0000313" key="1">
    <source>
        <dbReference type="EMBL" id="NHB89700.1"/>
    </source>
</evidence>
<comment type="caution">
    <text evidence="1">The sequence shown here is derived from an EMBL/GenBank/DDBJ whole genome shotgun (WGS) entry which is preliminary data.</text>
</comment>